<accession>A0A9E7FKA8</accession>
<sequence length="77" mass="8664">MARGCVSLLPSKVTQRFQPCKRSDATATIICFKTLKKISEAVNHTTSKKINGVIQMEKTFTLTCPTDYPWMEPKVTN</sequence>
<name>A0A9E7FKA8_9LILI</name>
<gene>
    <name evidence="1" type="ORF">MUK42_29785</name>
</gene>
<dbReference type="Proteomes" id="UP001055439">
    <property type="component" value="Chromosome 4"/>
</dbReference>
<dbReference type="AlphaFoldDB" id="A0A9E7FKA8"/>
<reference evidence="1" key="1">
    <citation type="submission" date="2022-05" db="EMBL/GenBank/DDBJ databases">
        <title>The Musa troglodytarum L. genome provides insights into the mechanism of non-climacteric behaviour and enrichment of carotenoids.</title>
        <authorList>
            <person name="Wang J."/>
        </authorList>
    </citation>
    <scope>NUCLEOTIDE SEQUENCE</scope>
    <source>
        <tissue evidence="1">Leaf</tissue>
    </source>
</reference>
<protein>
    <submittedName>
        <fullName evidence="1">Uncharacterized protein</fullName>
    </submittedName>
</protein>
<dbReference type="EMBL" id="CP097506">
    <property type="protein sequence ID" value="URD97834.1"/>
    <property type="molecule type" value="Genomic_DNA"/>
</dbReference>
<evidence type="ECO:0000313" key="2">
    <source>
        <dbReference type="Proteomes" id="UP001055439"/>
    </source>
</evidence>
<organism evidence="1 2">
    <name type="scientific">Musa troglodytarum</name>
    <name type="common">fe'i banana</name>
    <dbReference type="NCBI Taxonomy" id="320322"/>
    <lineage>
        <taxon>Eukaryota</taxon>
        <taxon>Viridiplantae</taxon>
        <taxon>Streptophyta</taxon>
        <taxon>Embryophyta</taxon>
        <taxon>Tracheophyta</taxon>
        <taxon>Spermatophyta</taxon>
        <taxon>Magnoliopsida</taxon>
        <taxon>Liliopsida</taxon>
        <taxon>Zingiberales</taxon>
        <taxon>Musaceae</taxon>
        <taxon>Musa</taxon>
    </lineage>
</organism>
<evidence type="ECO:0000313" key="1">
    <source>
        <dbReference type="EMBL" id="URD97834.1"/>
    </source>
</evidence>
<proteinExistence type="predicted"/>
<keyword evidence="2" id="KW-1185">Reference proteome</keyword>